<evidence type="ECO:0000256" key="2">
    <source>
        <dbReference type="ARBA" id="ARBA00006706"/>
    </source>
</evidence>
<protein>
    <recommendedName>
        <fullName evidence="9">Solanesyl diphosphate synthase 3, chloroplastic/mitochondrial</fullName>
    </recommendedName>
</protein>
<proteinExistence type="inferred from homology"/>
<dbReference type="PANTHER" id="PTHR12001:SF69">
    <property type="entry name" value="ALL TRANS-POLYPRENYL-DIPHOSPHATE SYNTHASE PDSS1"/>
    <property type="match status" value="1"/>
</dbReference>
<evidence type="ECO:0000256" key="4">
    <source>
        <dbReference type="ARBA" id="ARBA00022723"/>
    </source>
</evidence>
<evidence type="ECO:0000313" key="8">
    <source>
        <dbReference type="Proteomes" id="UP001227230"/>
    </source>
</evidence>
<organism evidence="7 8">
    <name type="scientific">Vitis vinifera</name>
    <name type="common">Grape</name>
    <dbReference type="NCBI Taxonomy" id="29760"/>
    <lineage>
        <taxon>Eukaryota</taxon>
        <taxon>Viridiplantae</taxon>
        <taxon>Streptophyta</taxon>
        <taxon>Embryophyta</taxon>
        <taxon>Tracheophyta</taxon>
        <taxon>Spermatophyta</taxon>
        <taxon>Magnoliopsida</taxon>
        <taxon>eudicotyledons</taxon>
        <taxon>Gunneridae</taxon>
        <taxon>Pentapetalae</taxon>
        <taxon>rosids</taxon>
        <taxon>Vitales</taxon>
        <taxon>Vitaceae</taxon>
        <taxon>Viteae</taxon>
        <taxon>Vitis</taxon>
    </lineage>
</organism>
<dbReference type="InterPro" id="IPR033749">
    <property type="entry name" value="Polyprenyl_synt_CS"/>
</dbReference>
<keyword evidence="6" id="KW-0414">Isoprene biosynthesis</keyword>
<dbReference type="Gene3D" id="1.10.600.10">
    <property type="entry name" value="Farnesyl Diphosphate Synthase"/>
    <property type="match status" value="1"/>
</dbReference>
<name>A0ABY9DJS8_VITVI</name>
<dbReference type="PROSITE" id="PS00444">
    <property type="entry name" value="POLYPRENYL_SYNTHASE_2"/>
    <property type="match status" value="1"/>
</dbReference>
<gene>
    <name evidence="7" type="ORF">VitviT2T_025568</name>
</gene>
<dbReference type="InterPro" id="IPR000092">
    <property type="entry name" value="Polyprenyl_synt"/>
</dbReference>
<sequence>MLAFEYAKNLGLAFQLIDDVLDFTGTSASLGKGSLSDIRNGIITAPILFAIEEFPQLDAVVKRGLDNPADIDLVSF</sequence>
<comment type="similarity">
    <text evidence="2">Belongs to the FPP/GGPP synthase family.</text>
</comment>
<dbReference type="Pfam" id="PF00348">
    <property type="entry name" value="polyprenyl_synt"/>
    <property type="match status" value="1"/>
</dbReference>
<keyword evidence="3" id="KW-0808">Transferase</keyword>
<evidence type="ECO:0000256" key="3">
    <source>
        <dbReference type="ARBA" id="ARBA00022679"/>
    </source>
</evidence>
<evidence type="ECO:0000313" key="7">
    <source>
        <dbReference type="EMBL" id="WKA07790.1"/>
    </source>
</evidence>
<accession>A0ABY9DJS8</accession>
<evidence type="ECO:0000256" key="6">
    <source>
        <dbReference type="ARBA" id="ARBA00023229"/>
    </source>
</evidence>
<reference evidence="7 8" key="1">
    <citation type="journal article" date="2023" name="Hortic Res">
        <title>The complete reference genome for grapevine (Vitis vinifera L.) genetics and breeding.</title>
        <authorList>
            <person name="Shi X."/>
            <person name="Cao S."/>
            <person name="Wang X."/>
            <person name="Huang S."/>
            <person name="Wang Y."/>
            <person name="Liu Z."/>
            <person name="Liu W."/>
            <person name="Leng X."/>
            <person name="Peng Y."/>
            <person name="Wang N."/>
            <person name="Wang Y."/>
            <person name="Ma Z."/>
            <person name="Xu X."/>
            <person name="Zhang F."/>
            <person name="Xue H."/>
            <person name="Zhong H."/>
            <person name="Wang Y."/>
            <person name="Zhang K."/>
            <person name="Velt A."/>
            <person name="Avia K."/>
            <person name="Holtgrawe D."/>
            <person name="Grimplet J."/>
            <person name="Matus J.T."/>
            <person name="Ware D."/>
            <person name="Wu X."/>
            <person name="Wang H."/>
            <person name="Liu C."/>
            <person name="Fang Y."/>
            <person name="Rustenholz C."/>
            <person name="Cheng Z."/>
            <person name="Xiao H."/>
            <person name="Zhou Y."/>
        </authorList>
    </citation>
    <scope>NUCLEOTIDE SEQUENCE [LARGE SCALE GENOMIC DNA]</scope>
    <source>
        <strain evidence="8">cv. Pinot noir / PN40024</strain>
        <tissue evidence="7">Leaf</tissue>
    </source>
</reference>
<keyword evidence="8" id="KW-1185">Reference proteome</keyword>
<evidence type="ECO:0008006" key="9">
    <source>
        <dbReference type="Google" id="ProtNLM"/>
    </source>
</evidence>
<dbReference type="PANTHER" id="PTHR12001">
    <property type="entry name" value="GERANYLGERANYL PYROPHOSPHATE SYNTHASE"/>
    <property type="match status" value="1"/>
</dbReference>
<keyword evidence="4" id="KW-0479">Metal-binding</keyword>
<dbReference type="Proteomes" id="UP001227230">
    <property type="component" value="Chromosome 17"/>
</dbReference>
<keyword evidence="5" id="KW-0460">Magnesium</keyword>
<evidence type="ECO:0000256" key="1">
    <source>
        <dbReference type="ARBA" id="ARBA00001946"/>
    </source>
</evidence>
<evidence type="ECO:0000256" key="5">
    <source>
        <dbReference type="ARBA" id="ARBA00022842"/>
    </source>
</evidence>
<comment type="cofactor">
    <cofactor evidence="1">
        <name>Mg(2+)</name>
        <dbReference type="ChEBI" id="CHEBI:18420"/>
    </cofactor>
</comment>
<dbReference type="EMBL" id="CP126664">
    <property type="protein sequence ID" value="WKA07790.1"/>
    <property type="molecule type" value="Genomic_DNA"/>
</dbReference>
<dbReference type="SUPFAM" id="SSF48576">
    <property type="entry name" value="Terpenoid synthases"/>
    <property type="match status" value="1"/>
</dbReference>
<dbReference type="InterPro" id="IPR008949">
    <property type="entry name" value="Isoprenoid_synthase_dom_sf"/>
</dbReference>